<keyword evidence="1 5" id="KW-0808">Transferase</keyword>
<dbReference type="PROSITE" id="PS00113">
    <property type="entry name" value="ADENYLATE_KINASE"/>
    <property type="match status" value="1"/>
</dbReference>
<evidence type="ECO:0000256" key="2">
    <source>
        <dbReference type="ARBA" id="ARBA00022741"/>
    </source>
</evidence>
<dbReference type="InterPro" id="IPR006259">
    <property type="entry name" value="Adenyl_kin_sub"/>
</dbReference>
<dbReference type="PRINTS" id="PR00094">
    <property type="entry name" value="ADENYLTKNASE"/>
</dbReference>
<dbReference type="InterPro" id="IPR027417">
    <property type="entry name" value="P-loop_NTPase"/>
</dbReference>
<dbReference type="InterPro" id="IPR007862">
    <property type="entry name" value="Adenylate_kinase_lid-dom"/>
</dbReference>
<dbReference type="InterPro" id="IPR000850">
    <property type="entry name" value="Adenylat/UMP-CMP_kin"/>
</dbReference>
<evidence type="ECO:0000256" key="3">
    <source>
        <dbReference type="ARBA" id="ARBA00022777"/>
    </source>
</evidence>
<evidence type="ECO:0000259" key="4">
    <source>
        <dbReference type="Pfam" id="PF05191"/>
    </source>
</evidence>
<dbReference type="EMBL" id="VSSQ01064765">
    <property type="protein sequence ID" value="MPN17598.1"/>
    <property type="molecule type" value="Genomic_DNA"/>
</dbReference>
<dbReference type="NCBIfam" id="NF001381">
    <property type="entry name" value="PRK00279.1-3"/>
    <property type="match status" value="1"/>
</dbReference>
<sequence>MSNLNILIMGVAGSGKGTMSKYIKDYFDIPHISTGDMFREAIARKTDFGVKAESYINQGLLVPDDITIAMIKERLSQDDCQRGYLLDGFPRTLPQAKAFEEIAAETNRPIRIVINLEVELSVLAPRIVNRRLCKNCGAIYNTVTLPSKKEGICDYCGHALVHRSDDTFEGLKVRIGEHQKLTSPVLEYFQKEGLVIKVDAGRPVQDVWLDIKKALANLDDHN</sequence>
<dbReference type="HAMAP" id="MF_00235">
    <property type="entry name" value="Adenylate_kinase_Adk"/>
    <property type="match status" value="1"/>
</dbReference>
<accession>A0A645FT18</accession>
<reference evidence="5" key="1">
    <citation type="submission" date="2019-08" db="EMBL/GenBank/DDBJ databases">
        <authorList>
            <person name="Kucharzyk K."/>
            <person name="Murdoch R.W."/>
            <person name="Higgins S."/>
            <person name="Loffler F."/>
        </authorList>
    </citation>
    <scope>NUCLEOTIDE SEQUENCE</scope>
</reference>
<dbReference type="EC" id="2.7.4.3" evidence="5"/>
<dbReference type="Gene3D" id="3.40.50.300">
    <property type="entry name" value="P-loop containing nucleotide triphosphate hydrolases"/>
    <property type="match status" value="1"/>
</dbReference>
<keyword evidence="2" id="KW-0547">Nucleotide-binding</keyword>
<dbReference type="PANTHER" id="PTHR23359">
    <property type="entry name" value="NUCLEOTIDE KINASE"/>
    <property type="match status" value="1"/>
</dbReference>
<protein>
    <submittedName>
        <fullName evidence="5">Adenylate kinase</fullName>
        <ecNumber evidence="5">2.7.4.3</ecNumber>
    </submittedName>
</protein>
<dbReference type="AlphaFoldDB" id="A0A645FT18"/>
<dbReference type="NCBIfam" id="NF001380">
    <property type="entry name" value="PRK00279.1-2"/>
    <property type="match status" value="1"/>
</dbReference>
<dbReference type="NCBIfam" id="TIGR01351">
    <property type="entry name" value="adk"/>
    <property type="match status" value="1"/>
</dbReference>
<proteinExistence type="inferred from homology"/>
<dbReference type="GO" id="GO:0005524">
    <property type="term" value="F:ATP binding"/>
    <property type="evidence" value="ECO:0007669"/>
    <property type="project" value="InterPro"/>
</dbReference>
<dbReference type="Pfam" id="PF00406">
    <property type="entry name" value="ADK"/>
    <property type="match status" value="1"/>
</dbReference>
<evidence type="ECO:0000256" key="1">
    <source>
        <dbReference type="ARBA" id="ARBA00022679"/>
    </source>
</evidence>
<dbReference type="Pfam" id="PF05191">
    <property type="entry name" value="ADK_lid"/>
    <property type="match status" value="1"/>
</dbReference>
<dbReference type="GO" id="GO:0004017">
    <property type="term" value="F:AMP kinase activity"/>
    <property type="evidence" value="ECO:0007669"/>
    <property type="project" value="UniProtKB-EC"/>
</dbReference>
<evidence type="ECO:0000313" key="5">
    <source>
        <dbReference type="EMBL" id="MPN17598.1"/>
    </source>
</evidence>
<dbReference type="SUPFAM" id="SSF52540">
    <property type="entry name" value="P-loop containing nucleoside triphosphate hydrolases"/>
    <property type="match status" value="1"/>
</dbReference>
<name>A0A645FT18_9ZZZZ</name>
<gene>
    <name evidence="5" type="primary">adk_52</name>
    <name evidence="5" type="ORF">SDC9_164953</name>
</gene>
<organism evidence="5">
    <name type="scientific">bioreactor metagenome</name>
    <dbReference type="NCBI Taxonomy" id="1076179"/>
    <lineage>
        <taxon>unclassified sequences</taxon>
        <taxon>metagenomes</taxon>
        <taxon>ecological metagenomes</taxon>
    </lineage>
</organism>
<feature type="domain" description="Adenylate kinase active site lid" evidence="4">
    <location>
        <begin position="130"/>
        <end position="165"/>
    </location>
</feature>
<dbReference type="CDD" id="cd01428">
    <property type="entry name" value="ADK"/>
    <property type="match status" value="1"/>
</dbReference>
<dbReference type="InterPro" id="IPR033690">
    <property type="entry name" value="Adenylat_kinase_CS"/>
</dbReference>
<keyword evidence="3 5" id="KW-0418">Kinase</keyword>
<dbReference type="FunFam" id="3.40.50.300:FF:000106">
    <property type="entry name" value="Adenylate kinase mitochondrial"/>
    <property type="match status" value="1"/>
</dbReference>
<comment type="caution">
    <text evidence="5">The sequence shown here is derived from an EMBL/GenBank/DDBJ whole genome shotgun (WGS) entry which is preliminary data.</text>
</comment>